<dbReference type="Proteomes" id="UP001386955">
    <property type="component" value="Unassembled WGS sequence"/>
</dbReference>
<evidence type="ECO:0000313" key="2">
    <source>
        <dbReference type="Proteomes" id="UP001386955"/>
    </source>
</evidence>
<dbReference type="AlphaFoldDB" id="A0AAN9SXR3"/>
<proteinExistence type="predicted"/>
<accession>A0AAN9SXR3</accession>
<sequence>MLSINGTTDTPQRKIDAIKGGHLQEYDAIEREYNTQKLVVVNCRKVLGGGRGATKFLQERGRHNHKSLKRVCMTKIITEKSVTTKILWGVKRPNGGFGERHDDIRIWDMGYGAKVW</sequence>
<reference evidence="1 2" key="1">
    <citation type="submission" date="2024-01" db="EMBL/GenBank/DDBJ databases">
        <title>The genomes of 5 underutilized Papilionoideae crops provide insights into root nodulation and disease resistanc.</title>
        <authorList>
            <person name="Jiang F."/>
        </authorList>
    </citation>
    <scope>NUCLEOTIDE SEQUENCE [LARGE SCALE GENOMIC DNA]</scope>
    <source>
        <strain evidence="1">DUOXIRENSHENG_FW03</strain>
        <tissue evidence="1">Leaves</tissue>
    </source>
</reference>
<keyword evidence="2" id="KW-1185">Reference proteome</keyword>
<protein>
    <submittedName>
        <fullName evidence="1">Uncharacterized protein</fullName>
    </submittedName>
</protein>
<dbReference type="EMBL" id="JAYMYS010000001">
    <property type="protein sequence ID" value="KAK7410421.1"/>
    <property type="molecule type" value="Genomic_DNA"/>
</dbReference>
<gene>
    <name evidence="1" type="ORF">VNO78_01194</name>
</gene>
<evidence type="ECO:0000313" key="1">
    <source>
        <dbReference type="EMBL" id="KAK7410421.1"/>
    </source>
</evidence>
<name>A0AAN9SXR3_PSOTE</name>
<comment type="caution">
    <text evidence="1">The sequence shown here is derived from an EMBL/GenBank/DDBJ whole genome shotgun (WGS) entry which is preliminary data.</text>
</comment>
<organism evidence="1 2">
    <name type="scientific">Psophocarpus tetragonolobus</name>
    <name type="common">Winged bean</name>
    <name type="synonym">Dolichos tetragonolobus</name>
    <dbReference type="NCBI Taxonomy" id="3891"/>
    <lineage>
        <taxon>Eukaryota</taxon>
        <taxon>Viridiplantae</taxon>
        <taxon>Streptophyta</taxon>
        <taxon>Embryophyta</taxon>
        <taxon>Tracheophyta</taxon>
        <taxon>Spermatophyta</taxon>
        <taxon>Magnoliopsida</taxon>
        <taxon>eudicotyledons</taxon>
        <taxon>Gunneridae</taxon>
        <taxon>Pentapetalae</taxon>
        <taxon>rosids</taxon>
        <taxon>fabids</taxon>
        <taxon>Fabales</taxon>
        <taxon>Fabaceae</taxon>
        <taxon>Papilionoideae</taxon>
        <taxon>50 kb inversion clade</taxon>
        <taxon>NPAAA clade</taxon>
        <taxon>indigoferoid/millettioid clade</taxon>
        <taxon>Phaseoleae</taxon>
        <taxon>Psophocarpus</taxon>
    </lineage>
</organism>